<evidence type="ECO:0008006" key="3">
    <source>
        <dbReference type="Google" id="ProtNLM"/>
    </source>
</evidence>
<evidence type="ECO:0000313" key="2">
    <source>
        <dbReference type="Proteomes" id="UP001329430"/>
    </source>
</evidence>
<keyword evidence="2" id="KW-1185">Reference proteome</keyword>
<dbReference type="Gene3D" id="2.170.140.10">
    <property type="entry name" value="Chitin binding domain"/>
    <property type="match status" value="1"/>
</dbReference>
<sequence length="248" mass="27318">MDYKRKVLNGTGIKMIQSFVLLLLCVLYVDSYFVDYRVAGRARLQKRQNFQCTTRGTFCRDCDAVVSCNNNGSTPEVVMVCPSGTKCNDEGASPTCSTTTSRKCSELNSIPFRCAMEGIFADPIKCNRYYYCVDVAACGGSNTTQDNNTTTDNNAPFDPSSKFTAIGKDCPTNFSYNIATRYCDIPLPGNVCPKNQYPFKLCSAPGEMFGTQGRSYVRCIQASSNSPVLYGYQYDCTIAKAFAGVHRC</sequence>
<reference evidence="1 2" key="1">
    <citation type="journal article" date="2024" name="Insects">
        <title>An Improved Chromosome-Level Genome Assembly of the Firefly Pyrocoelia pectoralis.</title>
        <authorList>
            <person name="Fu X."/>
            <person name="Meyer-Rochow V.B."/>
            <person name="Ballantyne L."/>
            <person name="Zhu X."/>
        </authorList>
    </citation>
    <scope>NUCLEOTIDE SEQUENCE [LARGE SCALE GENOMIC DNA]</scope>
    <source>
        <strain evidence="1">XCY_ONT2</strain>
    </source>
</reference>
<gene>
    <name evidence="1" type="ORF">RI129_010063</name>
</gene>
<name>A0AAN7V9Q3_9COLE</name>
<dbReference type="AlphaFoldDB" id="A0AAN7V9Q3"/>
<dbReference type="EMBL" id="JAVRBK010000007">
    <property type="protein sequence ID" value="KAK5641516.1"/>
    <property type="molecule type" value="Genomic_DNA"/>
</dbReference>
<accession>A0AAN7V9Q3</accession>
<protein>
    <recommendedName>
        <fullName evidence="3">Chitin-binding type-2 domain-containing protein</fullName>
    </recommendedName>
</protein>
<organism evidence="1 2">
    <name type="scientific">Pyrocoelia pectoralis</name>
    <dbReference type="NCBI Taxonomy" id="417401"/>
    <lineage>
        <taxon>Eukaryota</taxon>
        <taxon>Metazoa</taxon>
        <taxon>Ecdysozoa</taxon>
        <taxon>Arthropoda</taxon>
        <taxon>Hexapoda</taxon>
        <taxon>Insecta</taxon>
        <taxon>Pterygota</taxon>
        <taxon>Neoptera</taxon>
        <taxon>Endopterygota</taxon>
        <taxon>Coleoptera</taxon>
        <taxon>Polyphaga</taxon>
        <taxon>Elateriformia</taxon>
        <taxon>Elateroidea</taxon>
        <taxon>Lampyridae</taxon>
        <taxon>Lampyrinae</taxon>
        <taxon>Pyrocoelia</taxon>
    </lineage>
</organism>
<comment type="caution">
    <text evidence="1">The sequence shown here is derived from an EMBL/GenBank/DDBJ whole genome shotgun (WGS) entry which is preliminary data.</text>
</comment>
<proteinExistence type="predicted"/>
<evidence type="ECO:0000313" key="1">
    <source>
        <dbReference type="EMBL" id="KAK5641516.1"/>
    </source>
</evidence>
<dbReference type="Proteomes" id="UP001329430">
    <property type="component" value="Chromosome 7"/>
</dbReference>